<gene>
    <name evidence="1" type="ORF">DM02DRAFT_631742</name>
</gene>
<protein>
    <recommendedName>
        <fullName evidence="3">F-box domain-containing protein</fullName>
    </recommendedName>
</protein>
<dbReference type="AlphaFoldDB" id="A0A2V1DFB4"/>
<organism evidence="1 2">
    <name type="scientific">Periconia macrospinosa</name>
    <dbReference type="NCBI Taxonomy" id="97972"/>
    <lineage>
        <taxon>Eukaryota</taxon>
        <taxon>Fungi</taxon>
        <taxon>Dikarya</taxon>
        <taxon>Ascomycota</taxon>
        <taxon>Pezizomycotina</taxon>
        <taxon>Dothideomycetes</taxon>
        <taxon>Pleosporomycetidae</taxon>
        <taxon>Pleosporales</taxon>
        <taxon>Massarineae</taxon>
        <taxon>Periconiaceae</taxon>
        <taxon>Periconia</taxon>
    </lineage>
</organism>
<evidence type="ECO:0008006" key="3">
    <source>
        <dbReference type="Google" id="ProtNLM"/>
    </source>
</evidence>
<sequence length="431" mass="49647">MAHTPPLLRLPNELLFKIANHLTQSTHTRAIMRALSLTCRRLRPIGQEVLITNPEIDIYRIHMYMYVLDKNKELMPKIKVLELSSEEPPPHKLSPLLAWTRVMKNPSILSPQMLKFCLGLQQRMQQAFGAGAVHTALANVQNWENVLEECVIPAILCVLWGFLPNLKQFKVTGAKIVHIRWLIPAMLVRPVFSPDQSLVFSWVSKLEVMEFPENVDHYMPNYAQPPNPWGFHHFHALKVLSIPMKMLIVQPFPQGTPAQVRQRRIIGLKIFPQTLECLRVTAADPNSGGFLEQLRLERNQGRFAQFRRLELYFQKSLGATRKLAARHGLMDPWNEYWLLSSSIQIELFLCFPGRMEIDIDTLKRTVWALRDAGELAPAKDAHWVMTWLPVRLEGEWDADGDFTMTDTPELPEWASTMLGHPTIRNRPTLLN</sequence>
<proteinExistence type="predicted"/>
<dbReference type="OrthoDB" id="3690843at2759"/>
<evidence type="ECO:0000313" key="2">
    <source>
        <dbReference type="Proteomes" id="UP000244855"/>
    </source>
</evidence>
<reference evidence="1 2" key="1">
    <citation type="journal article" date="2018" name="Sci. Rep.">
        <title>Comparative genomics provides insights into the lifestyle and reveals functional heterogeneity of dark septate endophytic fungi.</title>
        <authorList>
            <person name="Knapp D.G."/>
            <person name="Nemeth J.B."/>
            <person name="Barry K."/>
            <person name="Hainaut M."/>
            <person name="Henrissat B."/>
            <person name="Johnson J."/>
            <person name="Kuo A."/>
            <person name="Lim J.H.P."/>
            <person name="Lipzen A."/>
            <person name="Nolan M."/>
            <person name="Ohm R.A."/>
            <person name="Tamas L."/>
            <person name="Grigoriev I.V."/>
            <person name="Spatafora J.W."/>
            <person name="Nagy L.G."/>
            <person name="Kovacs G.M."/>
        </authorList>
    </citation>
    <scope>NUCLEOTIDE SEQUENCE [LARGE SCALE GENOMIC DNA]</scope>
    <source>
        <strain evidence="1 2">DSE2036</strain>
    </source>
</reference>
<evidence type="ECO:0000313" key="1">
    <source>
        <dbReference type="EMBL" id="PVH96731.1"/>
    </source>
</evidence>
<keyword evidence="2" id="KW-1185">Reference proteome</keyword>
<accession>A0A2V1DFB4</accession>
<name>A0A2V1DFB4_9PLEO</name>
<dbReference type="Proteomes" id="UP000244855">
    <property type="component" value="Unassembled WGS sequence"/>
</dbReference>
<dbReference type="EMBL" id="KZ805456">
    <property type="protein sequence ID" value="PVH96731.1"/>
    <property type="molecule type" value="Genomic_DNA"/>
</dbReference>